<name>A0A9P6A375_PLEER</name>
<feature type="domain" description="SHSP" evidence="2">
    <location>
        <begin position="216"/>
        <end position="306"/>
    </location>
</feature>
<evidence type="ECO:0000313" key="3">
    <source>
        <dbReference type="EMBL" id="KAF9498028.1"/>
    </source>
</evidence>
<dbReference type="Gene3D" id="2.60.40.790">
    <property type="match status" value="1"/>
</dbReference>
<dbReference type="InterPro" id="IPR008978">
    <property type="entry name" value="HSP20-like_chaperone"/>
</dbReference>
<evidence type="ECO:0000313" key="4">
    <source>
        <dbReference type="Proteomes" id="UP000807025"/>
    </source>
</evidence>
<evidence type="ECO:0000259" key="2">
    <source>
        <dbReference type="Pfam" id="PF00011"/>
    </source>
</evidence>
<dbReference type="OrthoDB" id="10310942at2759"/>
<dbReference type="InterPro" id="IPR002068">
    <property type="entry name" value="A-crystallin/Hsp20_dom"/>
</dbReference>
<keyword evidence="4" id="KW-1185">Reference proteome</keyword>
<proteinExistence type="predicted"/>
<dbReference type="EMBL" id="MU154540">
    <property type="protein sequence ID" value="KAF9498028.1"/>
    <property type="molecule type" value="Genomic_DNA"/>
</dbReference>
<feature type="compositionally biased region" description="Polar residues" evidence="1">
    <location>
        <begin position="135"/>
        <end position="146"/>
    </location>
</feature>
<gene>
    <name evidence="3" type="ORF">BDN71DRAFT_1504444</name>
</gene>
<feature type="compositionally biased region" description="Basic residues" evidence="1">
    <location>
        <begin position="76"/>
        <end position="88"/>
    </location>
</feature>
<dbReference type="Proteomes" id="UP000807025">
    <property type="component" value="Unassembled WGS sequence"/>
</dbReference>
<dbReference type="AlphaFoldDB" id="A0A9P6A375"/>
<reference evidence="3" key="1">
    <citation type="submission" date="2020-11" db="EMBL/GenBank/DDBJ databases">
        <authorList>
            <consortium name="DOE Joint Genome Institute"/>
            <person name="Ahrendt S."/>
            <person name="Riley R."/>
            <person name="Andreopoulos W."/>
            <person name="Labutti K."/>
            <person name="Pangilinan J."/>
            <person name="Ruiz-Duenas F.J."/>
            <person name="Barrasa J.M."/>
            <person name="Sanchez-Garcia M."/>
            <person name="Camarero S."/>
            <person name="Miyauchi S."/>
            <person name="Serrano A."/>
            <person name="Linde D."/>
            <person name="Babiker R."/>
            <person name="Drula E."/>
            <person name="Ayuso-Fernandez I."/>
            <person name="Pacheco R."/>
            <person name="Padilla G."/>
            <person name="Ferreira P."/>
            <person name="Barriuso J."/>
            <person name="Kellner H."/>
            <person name="Castanera R."/>
            <person name="Alfaro M."/>
            <person name="Ramirez L."/>
            <person name="Pisabarro A.G."/>
            <person name="Kuo A."/>
            <person name="Tritt A."/>
            <person name="Lipzen A."/>
            <person name="He G."/>
            <person name="Yan M."/>
            <person name="Ng V."/>
            <person name="Cullen D."/>
            <person name="Martin F."/>
            <person name="Rosso M.-N."/>
            <person name="Henrissat B."/>
            <person name="Hibbett D."/>
            <person name="Martinez A.T."/>
            <person name="Grigoriev I.V."/>
        </authorList>
    </citation>
    <scope>NUCLEOTIDE SEQUENCE</scope>
    <source>
        <strain evidence="3">ATCC 90797</strain>
    </source>
</reference>
<comment type="caution">
    <text evidence="3">The sequence shown here is derived from an EMBL/GenBank/DDBJ whole genome shotgun (WGS) entry which is preliminary data.</text>
</comment>
<accession>A0A9P6A375</accession>
<organism evidence="3 4">
    <name type="scientific">Pleurotus eryngii</name>
    <name type="common">Boletus of the steppes</name>
    <dbReference type="NCBI Taxonomy" id="5323"/>
    <lineage>
        <taxon>Eukaryota</taxon>
        <taxon>Fungi</taxon>
        <taxon>Dikarya</taxon>
        <taxon>Basidiomycota</taxon>
        <taxon>Agaricomycotina</taxon>
        <taxon>Agaricomycetes</taxon>
        <taxon>Agaricomycetidae</taxon>
        <taxon>Agaricales</taxon>
        <taxon>Pleurotineae</taxon>
        <taxon>Pleurotaceae</taxon>
        <taxon>Pleurotus</taxon>
    </lineage>
</organism>
<evidence type="ECO:0000256" key="1">
    <source>
        <dbReference type="SAM" id="MobiDB-lite"/>
    </source>
</evidence>
<protein>
    <recommendedName>
        <fullName evidence="2">SHSP domain-containing protein</fullName>
    </recommendedName>
</protein>
<sequence>MRWTREQRELLSKFADMLRTTPPRSNGRVEWRQSLYTAWEERWPLDSEAKKAMTEFFREAMGSASVQQNTKDIKGSRSKKSSKAKVTKNGRSLTAGSSKTTGKTRDLSDGISSSVSTPNHRRKRDGDNAEEATPETRTVPQPSSGINPEAQPDPQPSLREITTSTPVYNALMRSQVQVEMGSSHDNNAMMTMAPIKPYQQVGDRPGVHEPIVYESTSKDTVEFVVVLPGIHADGVAIILANGVLIIVVENAVVKINEGPIVTEHKTVRLEYKKMLAKGIQAEDIHAWMKNGLLTVTCPVKDTTPRPIKILTSLRSQH</sequence>
<dbReference type="SUPFAM" id="SSF49764">
    <property type="entry name" value="HSP20-like chaperones"/>
    <property type="match status" value="1"/>
</dbReference>
<feature type="region of interest" description="Disordered" evidence="1">
    <location>
        <begin position="61"/>
        <end position="160"/>
    </location>
</feature>
<dbReference type="CDD" id="cd00298">
    <property type="entry name" value="ACD_sHsps_p23-like"/>
    <property type="match status" value="1"/>
</dbReference>
<feature type="compositionally biased region" description="Polar residues" evidence="1">
    <location>
        <begin position="89"/>
        <end position="101"/>
    </location>
</feature>
<dbReference type="Pfam" id="PF00011">
    <property type="entry name" value="HSP20"/>
    <property type="match status" value="1"/>
</dbReference>